<evidence type="ECO:0008006" key="5">
    <source>
        <dbReference type="Google" id="ProtNLM"/>
    </source>
</evidence>
<name>A0A7Y9JP88_9ACTN</name>
<feature type="region of interest" description="Disordered" evidence="1">
    <location>
        <begin position="51"/>
        <end position="80"/>
    </location>
</feature>
<protein>
    <recommendedName>
        <fullName evidence="5">Peptidase</fullName>
    </recommendedName>
</protein>
<evidence type="ECO:0000313" key="4">
    <source>
        <dbReference type="Proteomes" id="UP000516957"/>
    </source>
</evidence>
<dbReference type="Proteomes" id="UP000516957">
    <property type="component" value="Unassembled WGS sequence"/>
</dbReference>
<accession>A0A7Y9JP88</accession>
<sequence length="846" mass="92415">MRRTPSDTRPTRGSREPGTTRRLAWTAGGAALVVGAALVLPGLVGSSTPATDAARGAQARGGLQAAHDAASGQGTLPFTDAHGHEVRLDVDPATKNAVSRAGELGAETRDPTTAAERAAAAAYVAQERARRDPRLGSTKAYPKRTTHPRTRYAMARGCYTLVPGGEPTYFQATDLGDYLLLLPDETLRSSGGGTATQPSDSTVWTATKKGKRFSFTNDGERLELDGATAFRLTTARGCARWPEAQVDVKGRPHTGVTPFQEVRGYVDAHTHHMAYEFLGGEVHCGKPWDRFGAEVALTDCEDHTLTGGYGALLETALSGEVGHDPVGWPTFVDWPAPNSLTHEGTYYRWMERAWRGGQRLFTNLLVENNQLCQLYPLKRNSCDDMDSVRLQIQRTVEFQDYVDAQFGGPGKGFYRIVTSPFEAREVINEGKMAVILGIETSVPFGCTFKKLPLGDLAQCDAETIDEQMDEMHDLGVRQMELVNKFDNALSGIAGDAGETGVAVNAANFLETGTFWDMRTCAPADTENHDRNQTLAAPEISADQQDALFGAIGQLFGTLNLPALPLYPRTNHCNARGLTTLGEHTINSLAERKIVFDPDHMSVKARNQALDQIEELGYQGLLSSHSWSTPDAYPRIYELGGFITPYAGDSTGFVEKWRRHVGWADERYYFAMGYGADINGLGAQGDPRGVDVPNPVTYPFKGLGGVTVRQQRAGERVYDINADGVAQYGLYPDWIEDLGRVADSQQGDGRAVLDDMARGAEGYLQMWERAYGIAPDSCRNPERQLPVATVQRRLERGMTTTQVMRKVGQPYTRLGRTFGFCARSGGSEVEMTATFTKRGTLRGVRRS</sequence>
<evidence type="ECO:0000256" key="2">
    <source>
        <dbReference type="SAM" id="Phobius"/>
    </source>
</evidence>
<keyword evidence="2" id="KW-0812">Transmembrane</keyword>
<dbReference type="EMBL" id="JACCBE010000001">
    <property type="protein sequence ID" value="NYD56752.1"/>
    <property type="molecule type" value="Genomic_DNA"/>
</dbReference>
<evidence type="ECO:0000313" key="3">
    <source>
        <dbReference type="EMBL" id="NYD56752.1"/>
    </source>
</evidence>
<dbReference type="SUPFAM" id="SSF51556">
    <property type="entry name" value="Metallo-dependent hydrolases"/>
    <property type="match status" value="1"/>
</dbReference>
<organism evidence="3 4">
    <name type="scientific">Nocardioides marinisabuli</name>
    <dbReference type="NCBI Taxonomy" id="419476"/>
    <lineage>
        <taxon>Bacteria</taxon>
        <taxon>Bacillati</taxon>
        <taxon>Actinomycetota</taxon>
        <taxon>Actinomycetes</taxon>
        <taxon>Propionibacteriales</taxon>
        <taxon>Nocardioidaceae</taxon>
        <taxon>Nocardioides</taxon>
    </lineage>
</organism>
<feature type="compositionally biased region" description="Basic and acidic residues" evidence="1">
    <location>
        <begin position="1"/>
        <end position="19"/>
    </location>
</feature>
<feature type="compositionally biased region" description="Low complexity" evidence="1">
    <location>
        <begin position="53"/>
        <end position="66"/>
    </location>
</feature>
<dbReference type="RefSeq" id="WP_179614604.1">
    <property type="nucleotide sequence ID" value="NZ_CP059163.1"/>
</dbReference>
<keyword evidence="2" id="KW-0472">Membrane</keyword>
<gene>
    <name evidence="3" type="ORF">BKA08_000990</name>
</gene>
<keyword evidence="4" id="KW-1185">Reference proteome</keyword>
<feature type="region of interest" description="Disordered" evidence="1">
    <location>
        <begin position="1"/>
        <end position="20"/>
    </location>
</feature>
<feature type="transmembrane region" description="Helical" evidence="2">
    <location>
        <begin position="23"/>
        <end position="44"/>
    </location>
</feature>
<proteinExistence type="predicted"/>
<dbReference type="AlphaFoldDB" id="A0A7Y9JP88"/>
<dbReference type="InterPro" id="IPR032466">
    <property type="entry name" value="Metal_Hydrolase"/>
</dbReference>
<reference evidence="3 4" key="1">
    <citation type="submission" date="2020-07" db="EMBL/GenBank/DDBJ databases">
        <title>Sequencing the genomes of 1000 actinobacteria strains.</title>
        <authorList>
            <person name="Klenk H.-P."/>
        </authorList>
    </citation>
    <scope>NUCLEOTIDE SEQUENCE [LARGE SCALE GENOMIC DNA]</scope>
    <source>
        <strain evidence="3 4">DSM 18965</strain>
    </source>
</reference>
<evidence type="ECO:0000256" key="1">
    <source>
        <dbReference type="SAM" id="MobiDB-lite"/>
    </source>
</evidence>
<keyword evidence="2" id="KW-1133">Transmembrane helix</keyword>
<dbReference type="Gene3D" id="3.20.20.140">
    <property type="entry name" value="Metal-dependent hydrolases"/>
    <property type="match status" value="1"/>
</dbReference>
<comment type="caution">
    <text evidence="3">The sequence shown here is derived from an EMBL/GenBank/DDBJ whole genome shotgun (WGS) entry which is preliminary data.</text>
</comment>